<dbReference type="EMBL" id="VSWD01000006">
    <property type="protein sequence ID" value="KAK3099139.1"/>
    <property type="molecule type" value="Genomic_DNA"/>
</dbReference>
<comment type="caution">
    <text evidence="2">The sequence shown here is derived from an EMBL/GenBank/DDBJ whole genome shotgun (WGS) entry which is preliminary data.</text>
</comment>
<reference evidence="2" key="1">
    <citation type="submission" date="2019-08" db="EMBL/GenBank/DDBJ databases">
        <title>The improved chromosome-level genome for the pearl oyster Pinctada fucata martensii using PacBio sequencing and Hi-C.</title>
        <authorList>
            <person name="Zheng Z."/>
        </authorList>
    </citation>
    <scope>NUCLEOTIDE SEQUENCE</scope>
    <source>
        <strain evidence="2">ZZ-2019</strain>
        <tissue evidence="2">Adductor muscle</tissue>
    </source>
</reference>
<name>A0AA89BWK4_PINIB</name>
<protein>
    <submittedName>
        <fullName evidence="2">Uncharacterized protein</fullName>
    </submittedName>
</protein>
<evidence type="ECO:0000313" key="2">
    <source>
        <dbReference type="EMBL" id="KAK3099139.1"/>
    </source>
</evidence>
<dbReference type="AlphaFoldDB" id="A0AA89BWK4"/>
<evidence type="ECO:0000256" key="1">
    <source>
        <dbReference type="SAM" id="MobiDB-lite"/>
    </source>
</evidence>
<evidence type="ECO:0000313" key="3">
    <source>
        <dbReference type="Proteomes" id="UP001186944"/>
    </source>
</evidence>
<sequence length="139" mass="15817">MNETDSVVTLFEEIRRSSDFDFKPFKSTGIGNGEIMSHEEHLPMYIKFNGTELSEEACSHLMIKNVGLKDGVLIECFEKTFASDANRPILFRIQGFEPPVNPYRNPLEGYQVNGQQQQQQQPRSANQAPPPKEPEKTKT</sequence>
<proteinExistence type="predicted"/>
<accession>A0AA89BWK4</accession>
<dbReference type="Proteomes" id="UP001186944">
    <property type="component" value="Unassembled WGS sequence"/>
</dbReference>
<keyword evidence="3" id="KW-1185">Reference proteome</keyword>
<gene>
    <name evidence="2" type="ORF">FSP39_000038</name>
</gene>
<feature type="region of interest" description="Disordered" evidence="1">
    <location>
        <begin position="102"/>
        <end position="139"/>
    </location>
</feature>
<organism evidence="2 3">
    <name type="scientific">Pinctada imbricata</name>
    <name type="common">Atlantic pearl-oyster</name>
    <name type="synonym">Pinctada martensii</name>
    <dbReference type="NCBI Taxonomy" id="66713"/>
    <lineage>
        <taxon>Eukaryota</taxon>
        <taxon>Metazoa</taxon>
        <taxon>Spiralia</taxon>
        <taxon>Lophotrochozoa</taxon>
        <taxon>Mollusca</taxon>
        <taxon>Bivalvia</taxon>
        <taxon>Autobranchia</taxon>
        <taxon>Pteriomorphia</taxon>
        <taxon>Pterioida</taxon>
        <taxon>Pterioidea</taxon>
        <taxon>Pteriidae</taxon>
        <taxon>Pinctada</taxon>
    </lineage>
</organism>